<feature type="transmembrane region" description="Helical" evidence="1">
    <location>
        <begin position="12"/>
        <end position="30"/>
    </location>
</feature>
<gene>
    <name evidence="2" type="primary">potC_1</name>
    <name evidence="2" type="ORF">NCTC11694_01114</name>
</gene>
<dbReference type="EMBL" id="UGJR01000002">
    <property type="protein sequence ID" value="STR39969.1"/>
    <property type="molecule type" value="Genomic_DNA"/>
</dbReference>
<evidence type="ECO:0000313" key="3">
    <source>
        <dbReference type="Proteomes" id="UP000255050"/>
    </source>
</evidence>
<sequence>MIGRLLRGGFMTAIYAYLYIPIIILIVNSFNSSRFGITGRVLPPTGIAC</sequence>
<name>A0A7H4LUZ3_9ENTR</name>
<evidence type="ECO:0000313" key="2">
    <source>
        <dbReference type="EMBL" id="STR39969.1"/>
    </source>
</evidence>
<comment type="caution">
    <text evidence="2">The sequence shown here is derived from an EMBL/GenBank/DDBJ whole genome shotgun (WGS) entry which is preliminary data.</text>
</comment>
<reference evidence="2 3" key="1">
    <citation type="submission" date="2018-06" db="EMBL/GenBank/DDBJ databases">
        <authorList>
            <consortium name="Pathogen Informatics"/>
            <person name="Doyle S."/>
        </authorList>
    </citation>
    <scope>NUCLEOTIDE SEQUENCE [LARGE SCALE GENOMIC DNA]</scope>
    <source>
        <strain evidence="2 3">NCTC11694</strain>
    </source>
</reference>
<dbReference type="Proteomes" id="UP000255050">
    <property type="component" value="Unassembled WGS sequence"/>
</dbReference>
<dbReference type="AlphaFoldDB" id="A0A7H4LUZ3"/>
<organism evidence="2 3">
    <name type="scientific">Klebsiella michiganensis</name>
    <dbReference type="NCBI Taxonomy" id="1134687"/>
    <lineage>
        <taxon>Bacteria</taxon>
        <taxon>Pseudomonadati</taxon>
        <taxon>Pseudomonadota</taxon>
        <taxon>Gammaproteobacteria</taxon>
        <taxon>Enterobacterales</taxon>
        <taxon>Enterobacteriaceae</taxon>
        <taxon>Klebsiella/Raoultella group</taxon>
        <taxon>Klebsiella</taxon>
    </lineage>
</organism>
<proteinExistence type="predicted"/>
<keyword evidence="1" id="KW-0472">Membrane</keyword>
<protein>
    <submittedName>
        <fullName evidence="2">Spermidine/putrescine ABC transporter membrane protein</fullName>
    </submittedName>
</protein>
<keyword evidence="1" id="KW-1133">Transmembrane helix</keyword>
<evidence type="ECO:0000256" key="1">
    <source>
        <dbReference type="SAM" id="Phobius"/>
    </source>
</evidence>
<keyword evidence="1" id="KW-0812">Transmembrane</keyword>
<accession>A0A7H4LUZ3</accession>